<keyword evidence="1" id="KW-0812">Transmembrane</keyword>
<comment type="caution">
    <text evidence="2">The sequence shown here is derived from an EMBL/GenBank/DDBJ whole genome shotgun (WGS) entry which is preliminary data.</text>
</comment>
<feature type="transmembrane region" description="Helical" evidence="1">
    <location>
        <begin position="48"/>
        <end position="67"/>
    </location>
</feature>
<proteinExistence type="predicted"/>
<gene>
    <name evidence="2" type="ORF">IQ26_05773</name>
</gene>
<keyword evidence="3" id="KW-1185">Reference proteome</keyword>
<protein>
    <submittedName>
        <fullName evidence="2">Uncharacterized protein</fullName>
    </submittedName>
</protein>
<accession>A0A562N466</accession>
<organism evidence="2 3">
    <name type="scientific">Mesorhizobium tianshanense</name>
    <dbReference type="NCBI Taxonomy" id="39844"/>
    <lineage>
        <taxon>Bacteria</taxon>
        <taxon>Pseudomonadati</taxon>
        <taxon>Pseudomonadota</taxon>
        <taxon>Alphaproteobacteria</taxon>
        <taxon>Hyphomicrobiales</taxon>
        <taxon>Phyllobacteriaceae</taxon>
        <taxon>Mesorhizobium</taxon>
    </lineage>
</organism>
<keyword evidence="1" id="KW-0472">Membrane</keyword>
<dbReference type="Proteomes" id="UP000317122">
    <property type="component" value="Unassembled WGS sequence"/>
</dbReference>
<reference evidence="2 3" key="1">
    <citation type="journal article" date="2015" name="Stand. Genomic Sci.">
        <title>Genomic Encyclopedia of Bacterial and Archaeal Type Strains, Phase III: the genomes of soil and plant-associated and newly described type strains.</title>
        <authorList>
            <person name="Whitman W.B."/>
            <person name="Woyke T."/>
            <person name="Klenk H.P."/>
            <person name="Zhou Y."/>
            <person name="Lilburn T.G."/>
            <person name="Beck B.J."/>
            <person name="De Vos P."/>
            <person name="Vandamme P."/>
            <person name="Eisen J.A."/>
            <person name="Garrity G."/>
            <person name="Hugenholtz P."/>
            <person name="Kyrpides N.C."/>
        </authorList>
    </citation>
    <scope>NUCLEOTIDE SEQUENCE [LARGE SCALE GENOMIC DNA]</scope>
    <source>
        <strain evidence="2 3">CGMCC 1.2546</strain>
    </source>
</reference>
<evidence type="ECO:0000313" key="3">
    <source>
        <dbReference type="Proteomes" id="UP000317122"/>
    </source>
</evidence>
<evidence type="ECO:0000313" key="2">
    <source>
        <dbReference type="EMBL" id="TWI26934.1"/>
    </source>
</evidence>
<keyword evidence="1" id="KW-1133">Transmembrane helix</keyword>
<dbReference type="RefSeq" id="WP_145721740.1">
    <property type="nucleotide sequence ID" value="NZ_BSPF01000028.1"/>
</dbReference>
<feature type="transmembrane region" description="Helical" evidence="1">
    <location>
        <begin position="79"/>
        <end position="99"/>
    </location>
</feature>
<name>A0A562N466_9HYPH</name>
<dbReference type="EMBL" id="VLKT01000045">
    <property type="protein sequence ID" value="TWI26934.1"/>
    <property type="molecule type" value="Genomic_DNA"/>
</dbReference>
<sequence length="120" mass="12320">MSAFGGPFGGFLWIGSGKLAVIAISAASIALCYIGFPVLPGMEDDRDAAGLANFSSIGIAILSAVLVVPFAHRFKPDKWYSHGLSVLVLAFLASSLAAFCDPVVPVSAILNTGQQHGANA</sequence>
<evidence type="ECO:0000256" key="1">
    <source>
        <dbReference type="SAM" id="Phobius"/>
    </source>
</evidence>
<feature type="transmembrane region" description="Helical" evidence="1">
    <location>
        <begin position="12"/>
        <end position="36"/>
    </location>
</feature>
<dbReference type="AlphaFoldDB" id="A0A562N466"/>